<accession>A0A4P9WIA4</accession>
<keyword evidence="2" id="KW-0479">Metal-binding</keyword>
<evidence type="ECO:0000313" key="7">
    <source>
        <dbReference type="Proteomes" id="UP000269721"/>
    </source>
</evidence>
<evidence type="ECO:0000256" key="3">
    <source>
        <dbReference type="ARBA" id="ARBA00022771"/>
    </source>
</evidence>
<keyword evidence="3" id="KW-0863">Zinc-finger</keyword>
<evidence type="ECO:0000256" key="4">
    <source>
        <dbReference type="ARBA" id="ARBA00022833"/>
    </source>
</evidence>
<evidence type="ECO:0000256" key="5">
    <source>
        <dbReference type="ARBA" id="ARBA00023125"/>
    </source>
</evidence>
<reference evidence="7" key="1">
    <citation type="journal article" date="2018" name="Nat. Microbiol.">
        <title>Leveraging single-cell genomics to expand the fungal tree of life.</title>
        <authorList>
            <person name="Ahrendt S.R."/>
            <person name="Quandt C.A."/>
            <person name="Ciobanu D."/>
            <person name="Clum A."/>
            <person name="Salamov A."/>
            <person name="Andreopoulos B."/>
            <person name="Cheng J.F."/>
            <person name="Woyke T."/>
            <person name="Pelin A."/>
            <person name="Henrissat B."/>
            <person name="Reynolds N.K."/>
            <person name="Benny G.L."/>
            <person name="Smith M.E."/>
            <person name="James T.Y."/>
            <person name="Grigoriev I.V."/>
        </authorList>
    </citation>
    <scope>NUCLEOTIDE SEQUENCE [LARGE SCALE GENOMIC DNA]</scope>
</reference>
<dbReference type="FunFam" id="2.40.50.140:FF:000041">
    <property type="entry name" value="Replication protein A subunit"/>
    <property type="match status" value="1"/>
</dbReference>
<evidence type="ECO:0000256" key="2">
    <source>
        <dbReference type="ARBA" id="ARBA00022723"/>
    </source>
</evidence>
<name>A0A4P9WIA4_9FUNG</name>
<dbReference type="Gene3D" id="2.40.50.140">
    <property type="entry name" value="Nucleic acid-binding proteins"/>
    <property type="match status" value="1"/>
</dbReference>
<proteinExistence type="inferred from homology"/>
<keyword evidence="4" id="KW-0862">Zinc</keyword>
<keyword evidence="5" id="KW-0238">DNA-binding</keyword>
<dbReference type="SUPFAM" id="SSF50249">
    <property type="entry name" value="Nucleic acid-binding proteins"/>
    <property type="match status" value="1"/>
</dbReference>
<evidence type="ECO:0000313" key="6">
    <source>
        <dbReference type="EMBL" id="RKO90850.1"/>
    </source>
</evidence>
<dbReference type="InterPro" id="IPR012340">
    <property type="entry name" value="NA-bd_OB-fold"/>
</dbReference>
<comment type="similarity">
    <text evidence="1">Belongs to the replication factor A protein 1 family.</text>
</comment>
<dbReference type="AlphaFoldDB" id="A0A4P9WIA4"/>
<dbReference type="GO" id="GO:0008270">
    <property type="term" value="F:zinc ion binding"/>
    <property type="evidence" value="ECO:0007669"/>
    <property type="project" value="UniProtKB-KW"/>
</dbReference>
<gene>
    <name evidence="6" type="ORF">BDK51DRAFT_15374</name>
</gene>
<sequence>TFRARVMRKSEMKTWSNQRRSAMHFNCLLRDETGDIRAGGFGAPVAQYYDLLIDNQVYYISNATIKEAKEAFNKGENDYEMSFGVGTDIVPVCVRGVPLMSLLKLTSSSPILVC</sequence>
<dbReference type="EMBL" id="KZ995349">
    <property type="protein sequence ID" value="RKO90850.1"/>
    <property type="molecule type" value="Genomic_DNA"/>
</dbReference>
<protein>
    <submittedName>
        <fullName evidence="6">Uncharacterized protein</fullName>
    </submittedName>
</protein>
<dbReference type="GO" id="GO:0003677">
    <property type="term" value="F:DNA binding"/>
    <property type="evidence" value="ECO:0007669"/>
    <property type="project" value="UniProtKB-KW"/>
</dbReference>
<organism evidence="6 7">
    <name type="scientific">Blyttiomyces helicus</name>
    <dbReference type="NCBI Taxonomy" id="388810"/>
    <lineage>
        <taxon>Eukaryota</taxon>
        <taxon>Fungi</taxon>
        <taxon>Fungi incertae sedis</taxon>
        <taxon>Chytridiomycota</taxon>
        <taxon>Chytridiomycota incertae sedis</taxon>
        <taxon>Chytridiomycetes</taxon>
        <taxon>Chytridiomycetes incertae sedis</taxon>
        <taxon>Blyttiomyces</taxon>
    </lineage>
</organism>
<dbReference type="OrthoDB" id="1751331at2759"/>
<dbReference type="Proteomes" id="UP000269721">
    <property type="component" value="Unassembled WGS sequence"/>
</dbReference>
<keyword evidence="7" id="KW-1185">Reference proteome</keyword>
<feature type="non-terminal residue" evidence="6">
    <location>
        <position position="1"/>
    </location>
</feature>
<dbReference type="CDD" id="cd04474">
    <property type="entry name" value="RPA1_DBD_A"/>
    <property type="match status" value="1"/>
</dbReference>
<evidence type="ECO:0000256" key="1">
    <source>
        <dbReference type="ARBA" id="ARBA00005690"/>
    </source>
</evidence>